<dbReference type="RefSeq" id="WP_264750066.1">
    <property type="nucleotide sequence ID" value="NZ_JAPDHW010000006.1"/>
</dbReference>
<comment type="caution">
    <text evidence="2">The sequence shown here is derived from an EMBL/GenBank/DDBJ whole genome shotgun (WGS) entry which is preliminary data.</text>
</comment>
<protein>
    <submittedName>
        <fullName evidence="2">Uncharacterized protein</fullName>
    </submittedName>
</protein>
<organism evidence="2 3">
    <name type="scientific">Chryseobacterium kimseyorum</name>
    <dbReference type="NCBI Taxonomy" id="2984028"/>
    <lineage>
        <taxon>Bacteria</taxon>
        <taxon>Pseudomonadati</taxon>
        <taxon>Bacteroidota</taxon>
        <taxon>Flavobacteriia</taxon>
        <taxon>Flavobacteriales</taxon>
        <taxon>Weeksellaceae</taxon>
        <taxon>Chryseobacterium group</taxon>
        <taxon>Chryseobacterium</taxon>
    </lineage>
</organism>
<sequence length="133" mass="15643">MNYLEKKGQRRTLSIFAAILLVNLSTIYLYHSPRPEIDIQKLVSQIIRFFMTAGLLYLVYIGKNWARILSIILFAIAVILALFFIFSSNFTPVQEIPFYVMIFIYSDAIYHFGFSENFKAFIGYQKRFNNENK</sequence>
<keyword evidence="1" id="KW-0812">Transmembrane</keyword>
<keyword evidence="1" id="KW-0472">Membrane</keyword>
<dbReference type="Proteomes" id="UP001163731">
    <property type="component" value="Unassembled WGS sequence"/>
</dbReference>
<feature type="transmembrane region" description="Helical" evidence="1">
    <location>
        <begin position="68"/>
        <end position="90"/>
    </location>
</feature>
<gene>
    <name evidence="2" type="ORF">OMO38_10150</name>
</gene>
<reference evidence="2" key="1">
    <citation type="submission" date="2022-10" db="EMBL/GenBank/DDBJ databases">
        <title>Chryseobacterium babae sp. nov. isolated from the gut of the beetle Oryctes rhinoceros, and Chryseobacterium kimseyorum sp. nov., isolated from a stick insect rearing cage.</title>
        <authorList>
            <person name="Shelomi M."/>
            <person name="Han C.-J."/>
            <person name="Chen W.-M."/>
            <person name="Chen H.-K."/>
            <person name="Liaw S.-J."/>
            <person name="Muhle E."/>
            <person name="Clermont D."/>
        </authorList>
    </citation>
    <scope>NUCLEOTIDE SEQUENCE</scope>
    <source>
        <strain evidence="2">09-1422</strain>
    </source>
</reference>
<proteinExistence type="predicted"/>
<feature type="transmembrane region" description="Helical" evidence="1">
    <location>
        <begin position="96"/>
        <end position="114"/>
    </location>
</feature>
<accession>A0ABT3HYM9</accession>
<name>A0ABT3HYM9_9FLAO</name>
<keyword evidence="1" id="KW-1133">Transmembrane helix</keyword>
<dbReference type="EMBL" id="JAPDHW010000006">
    <property type="protein sequence ID" value="MCW3168882.1"/>
    <property type="molecule type" value="Genomic_DNA"/>
</dbReference>
<evidence type="ECO:0000313" key="2">
    <source>
        <dbReference type="EMBL" id="MCW3168882.1"/>
    </source>
</evidence>
<feature type="transmembrane region" description="Helical" evidence="1">
    <location>
        <begin position="42"/>
        <end position="61"/>
    </location>
</feature>
<evidence type="ECO:0000313" key="3">
    <source>
        <dbReference type="Proteomes" id="UP001163731"/>
    </source>
</evidence>
<evidence type="ECO:0000256" key="1">
    <source>
        <dbReference type="SAM" id="Phobius"/>
    </source>
</evidence>
<feature type="transmembrane region" description="Helical" evidence="1">
    <location>
        <begin position="12"/>
        <end position="30"/>
    </location>
</feature>
<keyword evidence="3" id="KW-1185">Reference proteome</keyword>